<evidence type="ECO:0000313" key="7">
    <source>
        <dbReference type="EnsemblMetazoa" id="PHUM579900-PA"/>
    </source>
</evidence>
<dbReference type="GO" id="GO:0000811">
    <property type="term" value="C:GINS complex"/>
    <property type="evidence" value="ECO:0007669"/>
    <property type="project" value="UniProtKB-UniRule"/>
</dbReference>
<protein>
    <recommendedName>
        <fullName evidence="4">DNA replication complex GINS protein SLD5</fullName>
    </recommendedName>
</protein>
<accession>E0W1U7</accession>
<dbReference type="InterPro" id="IPR021151">
    <property type="entry name" value="GINS_A"/>
</dbReference>
<comment type="subcellular location">
    <subcellularLocation>
        <location evidence="1 4">Nucleus</location>
    </subcellularLocation>
</comment>
<dbReference type="HOGENOM" id="CLU_071893_3_0_1"/>
<dbReference type="PANTHER" id="PTHR21206">
    <property type="entry name" value="SLD5 PROTEIN"/>
    <property type="match status" value="1"/>
</dbReference>
<proteinExistence type="inferred from homology"/>
<reference evidence="6" key="1">
    <citation type="submission" date="2007-04" db="EMBL/GenBank/DDBJ databases">
        <title>Annotation of Pediculus humanus corporis strain USDA.</title>
        <authorList>
            <person name="Kirkness E."/>
            <person name="Hannick L."/>
            <person name="Hass B."/>
            <person name="Bruggner R."/>
            <person name="Lawson D."/>
            <person name="Bidwell S."/>
            <person name="Joardar V."/>
            <person name="Caler E."/>
            <person name="Walenz B."/>
            <person name="Inman J."/>
            <person name="Schobel S."/>
            <person name="Galinsky K."/>
            <person name="Amedeo P."/>
            <person name="Strausberg R."/>
        </authorList>
    </citation>
    <scope>NUCLEOTIDE SEQUENCE</scope>
    <source>
        <strain evidence="6">USDA</strain>
    </source>
</reference>
<dbReference type="VEuPathDB" id="VectorBase:PHUM579900"/>
<dbReference type="FunCoup" id="E0W1U7">
    <property type="interactions" value="1137"/>
</dbReference>
<dbReference type="GO" id="GO:0006261">
    <property type="term" value="P:DNA-templated DNA replication"/>
    <property type="evidence" value="ECO:0007669"/>
    <property type="project" value="InterPro"/>
</dbReference>
<feature type="domain" description="GINS subunit" evidence="5">
    <location>
        <begin position="78"/>
        <end position="139"/>
    </location>
</feature>
<evidence type="ECO:0000313" key="6">
    <source>
        <dbReference type="EMBL" id="EEB19541.1"/>
    </source>
</evidence>
<gene>
    <name evidence="7" type="primary">8232211</name>
    <name evidence="6" type="ORF">Phum_PHUM579900</name>
</gene>
<evidence type="ECO:0000256" key="2">
    <source>
        <dbReference type="ARBA" id="ARBA00022705"/>
    </source>
</evidence>
<dbReference type="eggNOG" id="KOG3176">
    <property type="taxonomic scope" value="Eukaryota"/>
</dbReference>
<organism>
    <name type="scientific">Pediculus humanus subsp. corporis</name>
    <name type="common">Body louse</name>
    <dbReference type="NCBI Taxonomy" id="121224"/>
    <lineage>
        <taxon>Eukaryota</taxon>
        <taxon>Metazoa</taxon>
        <taxon>Ecdysozoa</taxon>
        <taxon>Arthropoda</taxon>
        <taxon>Hexapoda</taxon>
        <taxon>Insecta</taxon>
        <taxon>Pterygota</taxon>
        <taxon>Neoptera</taxon>
        <taxon>Paraneoptera</taxon>
        <taxon>Psocodea</taxon>
        <taxon>Troctomorpha</taxon>
        <taxon>Phthiraptera</taxon>
        <taxon>Anoplura</taxon>
        <taxon>Pediculidae</taxon>
        <taxon>Pediculus</taxon>
    </lineage>
</organism>
<dbReference type="SUPFAM" id="SSF158573">
    <property type="entry name" value="GINS helical bundle-like"/>
    <property type="match status" value="1"/>
</dbReference>
<comment type="similarity">
    <text evidence="4">Belongs to the GINS4/SLD5 family.</text>
</comment>
<dbReference type="EMBL" id="DS235873">
    <property type="protein sequence ID" value="EEB19541.1"/>
    <property type="molecule type" value="Genomic_DNA"/>
</dbReference>
<dbReference type="KEGG" id="phu:Phum_PHUM579900"/>
<dbReference type="Pfam" id="PF05916">
    <property type="entry name" value="Sld5"/>
    <property type="match status" value="1"/>
</dbReference>
<dbReference type="CTD" id="8232211"/>
<dbReference type="RefSeq" id="XP_002432279.1">
    <property type="nucleotide sequence ID" value="XM_002432234.1"/>
</dbReference>
<evidence type="ECO:0000256" key="1">
    <source>
        <dbReference type="ARBA" id="ARBA00004123"/>
    </source>
</evidence>
<sequence length="214" mass="25092">MAESSSELFNLEDNQEEAETAGEIFKKLTTAWVNEKCCPDLLKNQEDWVDCMMDQIKQMEENLKGLSTDDFLVIPHKMEIDRIRYVISSYLRIRLQKIEKYAVFLLKRDRAIPDPADRYMTKAEFEFAEQYWKIVKGHFYEEACRHMPSLLHEFEGLDVEIKPNFKSLVTLKVLHPVEGIILGDTPKTLEPDTIYMIPFFKIKHLIEQGIALCI</sequence>
<dbReference type="OrthoDB" id="338231at2759"/>
<dbReference type="AlphaFoldDB" id="E0W1U7"/>
<evidence type="ECO:0000256" key="3">
    <source>
        <dbReference type="ARBA" id="ARBA00023242"/>
    </source>
</evidence>
<dbReference type="GO" id="GO:0000727">
    <property type="term" value="P:double-strand break repair via break-induced replication"/>
    <property type="evidence" value="ECO:0007669"/>
    <property type="project" value="TreeGrafter"/>
</dbReference>
<dbReference type="InParanoid" id="E0W1U7"/>
<reference evidence="7" key="3">
    <citation type="submission" date="2021-02" db="UniProtKB">
        <authorList>
            <consortium name="EnsemblMetazoa"/>
        </authorList>
    </citation>
    <scope>IDENTIFICATION</scope>
    <source>
        <strain evidence="7">USDA</strain>
    </source>
</reference>
<dbReference type="EnsemblMetazoa" id="PHUM579900-RA">
    <property type="protein sequence ID" value="PHUM579900-PA"/>
    <property type="gene ID" value="PHUM579900"/>
</dbReference>
<evidence type="ECO:0000313" key="8">
    <source>
        <dbReference type="Proteomes" id="UP000009046"/>
    </source>
</evidence>
<reference evidence="6" key="2">
    <citation type="submission" date="2007-04" db="EMBL/GenBank/DDBJ databases">
        <title>The genome of the human body louse.</title>
        <authorList>
            <consortium name="The Human Body Louse Genome Consortium"/>
            <person name="Kirkness E."/>
            <person name="Walenz B."/>
            <person name="Hass B."/>
            <person name="Bruggner R."/>
            <person name="Strausberg R."/>
        </authorList>
    </citation>
    <scope>NUCLEOTIDE SEQUENCE</scope>
    <source>
        <strain evidence="6">USDA</strain>
    </source>
</reference>
<dbReference type="OMA" id="VIPEMTD"/>
<dbReference type="PANTHER" id="PTHR21206:SF0">
    <property type="entry name" value="DNA REPLICATION COMPLEX GINS PROTEIN SLD5"/>
    <property type="match status" value="1"/>
</dbReference>
<name>E0W1U7_PEDHC</name>
<keyword evidence="8" id="KW-1185">Reference proteome</keyword>
<dbReference type="Proteomes" id="UP000009046">
    <property type="component" value="Unassembled WGS sequence"/>
</dbReference>
<dbReference type="InterPro" id="IPR038749">
    <property type="entry name" value="Sld5_GINS_A"/>
</dbReference>
<comment type="function">
    <text evidence="4">The GINS complex plays an essential role in the initiation of DNA replication.</text>
</comment>
<dbReference type="EMBL" id="AAZO01007058">
    <property type="status" value="NOT_ANNOTATED_CDS"/>
    <property type="molecule type" value="Genomic_DNA"/>
</dbReference>
<evidence type="ECO:0000256" key="4">
    <source>
        <dbReference type="PIRNR" id="PIRNR007764"/>
    </source>
</evidence>
<dbReference type="Gene3D" id="3.40.5.60">
    <property type="match status" value="1"/>
</dbReference>
<dbReference type="PIRSF" id="PIRSF007764">
    <property type="entry name" value="Sld5"/>
    <property type="match status" value="1"/>
</dbReference>
<keyword evidence="3 4" id="KW-0539">Nucleus</keyword>
<dbReference type="Gene3D" id="1.20.58.1030">
    <property type="match status" value="1"/>
</dbReference>
<dbReference type="GeneID" id="8232211"/>
<keyword evidence="2 4" id="KW-0235">DNA replication</keyword>
<dbReference type="InterPro" id="IPR008591">
    <property type="entry name" value="GINS_Sld5"/>
</dbReference>
<dbReference type="STRING" id="121224.E0W1U7"/>
<evidence type="ECO:0000259" key="5">
    <source>
        <dbReference type="Pfam" id="PF05916"/>
    </source>
</evidence>
<dbReference type="CDD" id="cd11711">
    <property type="entry name" value="GINS_A_Sld5"/>
    <property type="match status" value="1"/>
</dbReference>
<dbReference type="InterPro" id="IPR036224">
    <property type="entry name" value="GINS_bundle-like_dom_sf"/>
</dbReference>